<feature type="modified residue" description="4-aspartylphosphate" evidence="2">
    <location>
        <position position="55"/>
    </location>
</feature>
<evidence type="ECO:0000256" key="2">
    <source>
        <dbReference type="PROSITE-ProRule" id="PRU00169"/>
    </source>
</evidence>
<dbReference type="PANTHER" id="PTHR44591:SF19">
    <property type="entry name" value="TWO-COMPONENT RESPONSE REGULATOR-RELATED"/>
    <property type="match status" value="1"/>
</dbReference>
<protein>
    <submittedName>
        <fullName evidence="4">Two-component system probable response regulator PhcQ</fullName>
    </submittedName>
</protein>
<sequence length="324" mass="35536">MRPDKILYVDDEPMALKYFERLISPMAPVLTALSVEEGKAVLQARGGEIAVLISDQRMPGAMGNELLRYARDHHPSMVRMLTTAYSELGEAIEAINTGEIYRYVTKPWDLELLRADMRNALELSETRCERDNLLREKMAVQRQQLLASRISQLAVVCAGFMHADYARGLQVFLQAAERSGCALPPIDWRSMDHAELMQYEAQRSVAIGQAMAGWQHVFAAVATPAAALQALADALPGQVELVGDSATISNRQPLTWLLDAASHEPPSPALVAWLAWLMWWGGSAQLQSSEQGLVVRLGDTPSAAPADWMATAIERISLAASEAA</sequence>
<dbReference type="PANTHER" id="PTHR44591">
    <property type="entry name" value="STRESS RESPONSE REGULATOR PROTEIN 1"/>
    <property type="match status" value="1"/>
</dbReference>
<name>A0ABU2CGF9_9BURK</name>
<dbReference type="SMART" id="SM00448">
    <property type="entry name" value="REC"/>
    <property type="match status" value="1"/>
</dbReference>
<keyword evidence="5" id="KW-1185">Reference proteome</keyword>
<dbReference type="SUPFAM" id="SSF52172">
    <property type="entry name" value="CheY-like"/>
    <property type="match status" value="1"/>
</dbReference>
<dbReference type="InterPro" id="IPR050595">
    <property type="entry name" value="Bact_response_regulator"/>
</dbReference>
<dbReference type="Pfam" id="PF00072">
    <property type="entry name" value="Response_reg"/>
    <property type="match status" value="1"/>
</dbReference>
<gene>
    <name evidence="4" type="ORF">J2X19_004984</name>
</gene>
<dbReference type="InterPro" id="IPR011006">
    <property type="entry name" value="CheY-like_superfamily"/>
</dbReference>
<dbReference type="EMBL" id="JAVDXT010000007">
    <property type="protein sequence ID" value="MDR7380282.1"/>
    <property type="molecule type" value="Genomic_DNA"/>
</dbReference>
<organism evidence="4 5">
    <name type="scientific">Rhodoferax ferrireducens</name>
    <dbReference type="NCBI Taxonomy" id="192843"/>
    <lineage>
        <taxon>Bacteria</taxon>
        <taxon>Pseudomonadati</taxon>
        <taxon>Pseudomonadota</taxon>
        <taxon>Betaproteobacteria</taxon>
        <taxon>Burkholderiales</taxon>
        <taxon>Comamonadaceae</taxon>
        <taxon>Rhodoferax</taxon>
    </lineage>
</organism>
<feature type="domain" description="Response regulatory" evidence="3">
    <location>
        <begin position="5"/>
        <end position="121"/>
    </location>
</feature>
<evidence type="ECO:0000256" key="1">
    <source>
        <dbReference type="ARBA" id="ARBA00022553"/>
    </source>
</evidence>
<keyword evidence="1 2" id="KW-0597">Phosphoprotein</keyword>
<reference evidence="4 5" key="1">
    <citation type="submission" date="2023-07" db="EMBL/GenBank/DDBJ databases">
        <title>Sorghum-associated microbial communities from plants grown in Nebraska, USA.</title>
        <authorList>
            <person name="Schachtman D."/>
        </authorList>
    </citation>
    <scope>NUCLEOTIDE SEQUENCE [LARGE SCALE GENOMIC DNA]</scope>
    <source>
        <strain evidence="4 5">BE313</strain>
    </source>
</reference>
<comment type="caution">
    <text evidence="4">The sequence shown here is derived from an EMBL/GenBank/DDBJ whole genome shotgun (WGS) entry which is preliminary data.</text>
</comment>
<proteinExistence type="predicted"/>
<dbReference type="Proteomes" id="UP001180487">
    <property type="component" value="Unassembled WGS sequence"/>
</dbReference>
<dbReference type="CDD" id="cd17569">
    <property type="entry name" value="REC_HupR-like"/>
    <property type="match status" value="1"/>
</dbReference>
<evidence type="ECO:0000313" key="4">
    <source>
        <dbReference type="EMBL" id="MDR7380282.1"/>
    </source>
</evidence>
<dbReference type="RefSeq" id="WP_310377131.1">
    <property type="nucleotide sequence ID" value="NZ_JAVDXT010000007.1"/>
</dbReference>
<evidence type="ECO:0000259" key="3">
    <source>
        <dbReference type="PROSITE" id="PS50110"/>
    </source>
</evidence>
<evidence type="ECO:0000313" key="5">
    <source>
        <dbReference type="Proteomes" id="UP001180487"/>
    </source>
</evidence>
<dbReference type="Gene3D" id="3.40.50.2300">
    <property type="match status" value="1"/>
</dbReference>
<dbReference type="InterPro" id="IPR001789">
    <property type="entry name" value="Sig_transdc_resp-reg_receiver"/>
</dbReference>
<dbReference type="PROSITE" id="PS50110">
    <property type="entry name" value="RESPONSE_REGULATORY"/>
    <property type="match status" value="1"/>
</dbReference>
<accession>A0ABU2CGF9</accession>